<gene>
    <name evidence="1" type="ORF">AU468_04705</name>
</gene>
<keyword evidence="2" id="KW-1185">Reference proteome</keyword>
<protein>
    <submittedName>
        <fullName evidence="1">Uncharacterized protein</fullName>
    </submittedName>
</protein>
<reference evidence="2" key="1">
    <citation type="submission" date="2015-12" db="EMBL/GenBank/DDBJ databases">
        <authorList>
            <person name="Lodha T.D."/>
            <person name="Chintalapati S."/>
            <person name="Chintalapati V.R."/>
            <person name="Sravanthi T."/>
        </authorList>
    </citation>
    <scope>NUCLEOTIDE SEQUENCE [LARGE SCALE GENOMIC DNA]</scope>
    <source>
        <strain evidence="2">JC133</strain>
    </source>
</reference>
<sequence>MKIFINDVPLEFQLEEEESLGSVVDEITRWLAANSHNLDRLLVDGSPWDNDSPAWREQPVASVDRVDISASSRHEEQITRLETLGSYASLLRRVLTEGSDDQLRAVLEELPFVVEGIARITPDLAGLLEEPLGGIPQDLPDAETRARAAARAGEMANLFEHRQRELIDPEHEMGGTLAVLDALLPRFEEIPGELQTGQEKQALDTIARFTEVASRLLRLIPRIIDTHPALREELIEGEALTESLGTIQNFLAELEKAFRNTDYILVGDLLEYEMLPRFSAISSAVAKHMDNTR</sequence>
<proteinExistence type="predicted"/>
<dbReference type="Proteomes" id="UP000237350">
    <property type="component" value="Unassembled WGS sequence"/>
</dbReference>
<evidence type="ECO:0000313" key="1">
    <source>
        <dbReference type="EMBL" id="POR03969.1"/>
    </source>
</evidence>
<evidence type="ECO:0000313" key="2">
    <source>
        <dbReference type="Proteomes" id="UP000237350"/>
    </source>
</evidence>
<organism evidence="1 2">
    <name type="scientific">Alkalispirochaeta sphaeroplastigenens</name>
    <dbReference type="NCBI Taxonomy" id="1187066"/>
    <lineage>
        <taxon>Bacteria</taxon>
        <taxon>Pseudomonadati</taxon>
        <taxon>Spirochaetota</taxon>
        <taxon>Spirochaetia</taxon>
        <taxon>Spirochaetales</taxon>
        <taxon>Spirochaetaceae</taxon>
        <taxon>Alkalispirochaeta</taxon>
    </lineage>
</organism>
<dbReference type="OrthoDB" id="367580at2"/>
<comment type="caution">
    <text evidence="1">The sequence shown here is derived from an EMBL/GenBank/DDBJ whole genome shotgun (WGS) entry which is preliminary data.</text>
</comment>
<dbReference type="RefSeq" id="WP_103679728.1">
    <property type="nucleotide sequence ID" value="NZ_LPWH01000051.1"/>
</dbReference>
<dbReference type="EMBL" id="LPWH01000051">
    <property type="protein sequence ID" value="POR03969.1"/>
    <property type="molecule type" value="Genomic_DNA"/>
</dbReference>
<dbReference type="AlphaFoldDB" id="A0A2S4JWQ7"/>
<name>A0A2S4JWQ7_9SPIO</name>
<accession>A0A2S4JWQ7</accession>